<feature type="domain" description="Major facilitator superfamily (MFS) profile" evidence="8">
    <location>
        <begin position="1"/>
        <end position="77"/>
    </location>
</feature>
<dbReference type="PROSITE" id="PS50850">
    <property type="entry name" value="MFS"/>
    <property type="match status" value="1"/>
</dbReference>
<feature type="non-terminal residue" evidence="9">
    <location>
        <position position="1"/>
    </location>
</feature>
<accession>A0AAW7Z089</accession>
<dbReference type="Gene3D" id="1.20.1250.20">
    <property type="entry name" value="MFS general substrate transporter like domains"/>
    <property type="match status" value="1"/>
</dbReference>
<organism evidence="9 10">
    <name type="scientific">Staphylococcus pasteuri_A</name>
    <dbReference type="NCBI Taxonomy" id="3062664"/>
    <lineage>
        <taxon>Bacteria</taxon>
        <taxon>Bacillati</taxon>
        <taxon>Bacillota</taxon>
        <taxon>Bacilli</taxon>
        <taxon>Bacillales</taxon>
        <taxon>Staphylococcaceae</taxon>
        <taxon>Staphylococcus</taxon>
    </lineage>
</organism>
<keyword evidence="5 7" id="KW-1133">Transmembrane helix</keyword>
<dbReference type="PANTHER" id="PTHR43124">
    <property type="entry name" value="PURINE EFFLUX PUMP PBUE"/>
    <property type="match status" value="1"/>
</dbReference>
<keyword evidence="2" id="KW-0813">Transport</keyword>
<evidence type="ECO:0000313" key="10">
    <source>
        <dbReference type="Proteomes" id="UP001170310"/>
    </source>
</evidence>
<sequence length="77" mass="8030">LMTARIISAASGSLLVVLCVTIASNIVKQEYRARAIGVVFMGISASLVLGVPIGLMLGNAFGWKAPFVLILVLTLLS</sequence>
<evidence type="ECO:0000256" key="2">
    <source>
        <dbReference type="ARBA" id="ARBA00022448"/>
    </source>
</evidence>
<evidence type="ECO:0000259" key="8">
    <source>
        <dbReference type="PROSITE" id="PS50850"/>
    </source>
</evidence>
<dbReference type="GO" id="GO:0022857">
    <property type="term" value="F:transmembrane transporter activity"/>
    <property type="evidence" value="ECO:0007669"/>
    <property type="project" value="InterPro"/>
</dbReference>
<feature type="transmembrane region" description="Helical" evidence="7">
    <location>
        <begin position="6"/>
        <end position="23"/>
    </location>
</feature>
<comment type="subcellular location">
    <subcellularLocation>
        <location evidence="1">Cell membrane</location>
        <topology evidence="1">Multi-pass membrane protein</topology>
    </subcellularLocation>
</comment>
<dbReference type="SUPFAM" id="SSF103473">
    <property type="entry name" value="MFS general substrate transporter"/>
    <property type="match status" value="1"/>
</dbReference>
<evidence type="ECO:0000256" key="7">
    <source>
        <dbReference type="SAM" id="Phobius"/>
    </source>
</evidence>
<name>A0AAW7Z089_9STAP</name>
<dbReference type="PANTHER" id="PTHR43124:SF10">
    <property type="entry name" value="PURINE EFFLUX PUMP PBUE"/>
    <property type="match status" value="1"/>
</dbReference>
<keyword evidence="3" id="KW-1003">Cell membrane</keyword>
<comment type="caution">
    <text evidence="9">The sequence shown here is derived from an EMBL/GenBank/DDBJ whole genome shotgun (WGS) entry which is preliminary data.</text>
</comment>
<dbReference type="InterPro" id="IPR050189">
    <property type="entry name" value="MFS_Efflux_Transporters"/>
</dbReference>
<dbReference type="InterPro" id="IPR036259">
    <property type="entry name" value="MFS_trans_sf"/>
</dbReference>
<dbReference type="Proteomes" id="UP001170310">
    <property type="component" value="Unassembled WGS sequence"/>
</dbReference>
<dbReference type="InterPro" id="IPR011701">
    <property type="entry name" value="MFS"/>
</dbReference>
<evidence type="ECO:0000256" key="6">
    <source>
        <dbReference type="ARBA" id="ARBA00023136"/>
    </source>
</evidence>
<dbReference type="InterPro" id="IPR020846">
    <property type="entry name" value="MFS_dom"/>
</dbReference>
<dbReference type="EMBL" id="JAUOQO010001025">
    <property type="protein sequence ID" value="MDO6575657.1"/>
    <property type="molecule type" value="Genomic_DNA"/>
</dbReference>
<evidence type="ECO:0000313" key="9">
    <source>
        <dbReference type="EMBL" id="MDO6575657.1"/>
    </source>
</evidence>
<dbReference type="GO" id="GO:0005886">
    <property type="term" value="C:plasma membrane"/>
    <property type="evidence" value="ECO:0007669"/>
    <property type="project" value="UniProtKB-SubCell"/>
</dbReference>
<proteinExistence type="predicted"/>
<dbReference type="AlphaFoldDB" id="A0AAW7Z089"/>
<evidence type="ECO:0000256" key="1">
    <source>
        <dbReference type="ARBA" id="ARBA00004651"/>
    </source>
</evidence>
<feature type="transmembrane region" description="Helical" evidence="7">
    <location>
        <begin position="35"/>
        <end position="54"/>
    </location>
</feature>
<dbReference type="RefSeq" id="WP_303522821.1">
    <property type="nucleotide sequence ID" value="NZ_JAUOQO010001025.1"/>
</dbReference>
<feature type="non-terminal residue" evidence="9">
    <location>
        <position position="77"/>
    </location>
</feature>
<gene>
    <name evidence="9" type="ORF">Q4528_16230</name>
</gene>
<evidence type="ECO:0000256" key="5">
    <source>
        <dbReference type="ARBA" id="ARBA00022989"/>
    </source>
</evidence>
<evidence type="ECO:0000256" key="3">
    <source>
        <dbReference type="ARBA" id="ARBA00022475"/>
    </source>
</evidence>
<protein>
    <submittedName>
        <fullName evidence="9">MFS transporter</fullName>
    </submittedName>
</protein>
<keyword evidence="6 7" id="KW-0472">Membrane</keyword>
<keyword evidence="10" id="KW-1185">Reference proteome</keyword>
<keyword evidence="4 7" id="KW-0812">Transmembrane</keyword>
<dbReference type="Pfam" id="PF07690">
    <property type="entry name" value="MFS_1"/>
    <property type="match status" value="1"/>
</dbReference>
<reference evidence="9" key="1">
    <citation type="submission" date="2023-07" db="EMBL/GenBank/DDBJ databases">
        <title>Genome content predicts the carbon catabolic preferences of heterotrophic bacteria.</title>
        <authorList>
            <person name="Gralka M."/>
        </authorList>
    </citation>
    <scope>NUCLEOTIDE SEQUENCE</scope>
    <source>
        <strain evidence="9">E2R20</strain>
    </source>
</reference>
<evidence type="ECO:0000256" key="4">
    <source>
        <dbReference type="ARBA" id="ARBA00022692"/>
    </source>
</evidence>